<accession>A0A9P0NDB8</accession>
<evidence type="ECO:0000313" key="1">
    <source>
        <dbReference type="EMBL" id="CAH1720552.1"/>
    </source>
</evidence>
<dbReference type="AlphaFoldDB" id="A0A9P0NDB8"/>
<reference evidence="1" key="1">
    <citation type="submission" date="2022-02" db="EMBL/GenBank/DDBJ databases">
        <authorList>
            <person name="King R."/>
        </authorList>
    </citation>
    <scope>NUCLEOTIDE SEQUENCE</scope>
</reference>
<gene>
    <name evidence="1" type="ORF">APHIGO_LOCUS4028</name>
</gene>
<sequence length="1203" mass="143859">MSQEEFNLLRSRFPKPHERYSNYIKNLDSSLFPLDKSEFNDLKKLFSIPYETYAEHYNRLKSYFKEPLSPENFRIEKSLRVLVGESFIDHVVRIIDIFNGENGNTNCTQDVIIQLVNHQGMETLEVNNFIDHMLTYPFNYDSFEKFCSRQENKFKAETDPLVKTLSWYNRMKTLLPKLSDNTIEDYQKRVKEDKLEFPDITLKQFYRHKYGLPHPGELFSTFELRTKPKDSNNSNIEFSIPPSVIPLLIDISPSTPPIPPTYPPSLIPSISSSSHLTSSKPKPVLNRSTQINKITTIKPIQDICSEISKRCTKINKFNLCPEIHEFFDLKKFKKEVYETFISISPNFYIDHDNYSSMDQERRGDLLQEADFLAFKKGLPKLDETFYSFNKRIEPMGVIPNYMNNFEKLKIFYPRIHQITYDNYILDIEIKYDNTTTDYRDIINKLKLSRDEFTEYKLSFPRQFDFSYSAYKKRMEKEKINKILSEEDYNVTRQMNYPLVNETYKQHSQKLSLYGVDPIPQDIFKFLKGIYPTLLEKTYEHRVKYYVCEFLKLPNYAKDKYNIANEMIAEIIDKSNPDQEIQDKVNTLLPQRMSNEEMSLFIDRFPIVFQSHTDYLENYSNDLVNLPLDERLFHSLKTAYFISIDEIYEEYKARMESLELRALALNIFRYCKKFYPDLIKNYDDYKSSIKEYENFEIKNPYNYKFNKLLHLEIITISEEDYQTFQKNFPRAFDTSVDRQHVKNNASIFNHDNSDSIKTCYFPRLNEYYDTYITRIVNLGLNVLDYKSFVFFKAIYPNPVTALDYKKYKDNIESIDQNTSGPNVDRRHIMTETEFEHLTRNFPKLFQSWEKFSYNRRKTKTNSMINDTSDFFKNLFNDLKMVYYPKFGQTVDAYTIYILTMDIWCDSINWRDYFVNAILLYPTFFDEYNNYELNTYELPSGIHNYKLDYLKLNEEQFNIFYRLFPLPYESYTQYKIRKADLDLKQFCLTEEEFSYWQQVFPQISETYTNYKTRLESELYVQSIVSNVLFKLFKELFPQIDECYNSYQTRFDNALKNSNEDTKKQLSFLVTHMDFKAMHIISDTKSGGMAYKDFKVFKNSLPMPEELRDDYINRINYLAEVYNEDLPEILPLGLFNNLVEIYPKHNVSDYTTYCENMKEIDVIPVSKYTFDQLVTVAKKMIEQRYDVTPTAFYNVVSKDHENFPNH</sequence>
<reference evidence="1" key="2">
    <citation type="submission" date="2022-10" db="EMBL/GenBank/DDBJ databases">
        <authorList>
            <consortium name="ENA_rothamsted_submissions"/>
            <consortium name="culmorum"/>
            <person name="King R."/>
        </authorList>
    </citation>
    <scope>NUCLEOTIDE SEQUENCE</scope>
</reference>
<organism evidence="1 2">
    <name type="scientific">Aphis gossypii</name>
    <name type="common">Cotton aphid</name>
    <dbReference type="NCBI Taxonomy" id="80765"/>
    <lineage>
        <taxon>Eukaryota</taxon>
        <taxon>Metazoa</taxon>
        <taxon>Ecdysozoa</taxon>
        <taxon>Arthropoda</taxon>
        <taxon>Hexapoda</taxon>
        <taxon>Insecta</taxon>
        <taxon>Pterygota</taxon>
        <taxon>Neoptera</taxon>
        <taxon>Paraneoptera</taxon>
        <taxon>Hemiptera</taxon>
        <taxon>Sternorrhyncha</taxon>
        <taxon>Aphidomorpha</taxon>
        <taxon>Aphidoidea</taxon>
        <taxon>Aphididae</taxon>
        <taxon>Aphidini</taxon>
        <taxon>Aphis</taxon>
        <taxon>Aphis</taxon>
    </lineage>
</organism>
<keyword evidence="2" id="KW-1185">Reference proteome</keyword>
<evidence type="ECO:0000313" key="2">
    <source>
        <dbReference type="Proteomes" id="UP001154329"/>
    </source>
</evidence>
<name>A0A9P0NDB8_APHGO</name>
<protein>
    <submittedName>
        <fullName evidence="1">Uncharacterized protein</fullName>
    </submittedName>
</protein>
<dbReference type="EMBL" id="OU899035">
    <property type="protein sequence ID" value="CAH1720552.1"/>
    <property type="molecule type" value="Genomic_DNA"/>
</dbReference>
<dbReference type="Proteomes" id="UP001154329">
    <property type="component" value="Chromosome 2"/>
</dbReference>
<proteinExistence type="predicted"/>